<feature type="compositionally biased region" description="Polar residues" evidence="1">
    <location>
        <begin position="132"/>
        <end position="160"/>
    </location>
</feature>
<dbReference type="AlphaFoldDB" id="H2Y3U0"/>
<protein>
    <submittedName>
        <fullName evidence="2">Uncharacterized protein</fullName>
    </submittedName>
</protein>
<keyword evidence="3" id="KW-1185">Reference proteome</keyword>
<dbReference type="HOGENOM" id="CLU_1656072_0_0_1"/>
<reference evidence="2" key="4">
    <citation type="submission" date="2025-09" db="UniProtKB">
        <authorList>
            <consortium name="Ensembl"/>
        </authorList>
    </citation>
    <scope>IDENTIFICATION</scope>
</reference>
<accession>H2Y3U0</accession>
<dbReference type="Ensembl" id="ENSCINT00000033286.1">
    <property type="protein sequence ID" value="ENSCINP00000036576.1"/>
    <property type="gene ID" value="ENSCING00000023662.1"/>
</dbReference>
<evidence type="ECO:0000256" key="1">
    <source>
        <dbReference type="SAM" id="MobiDB-lite"/>
    </source>
</evidence>
<evidence type="ECO:0000313" key="3">
    <source>
        <dbReference type="Proteomes" id="UP000008144"/>
    </source>
</evidence>
<organism evidence="2 3">
    <name type="scientific">Ciona intestinalis</name>
    <name type="common">Transparent sea squirt</name>
    <name type="synonym">Ascidia intestinalis</name>
    <dbReference type="NCBI Taxonomy" id="7719"/>
    <lineage>
        <taxon>Eukaryota</taxon>
        <taxon>Metazoa</taxon>
        <taxon>Chordata</taxon>
        <taxon>Tunicata</taxon>
        <taxon>Ascidiacea</taxon>
        <taxon>Phlebobranchia</taxon>
        <taxon>Cionidae</taxon>
        <taxon>Ciona</taxon>
    </lineage>
</organism>
<proteinExistence type="predicted"/>
<sequence length="160" mass="18090">MPGNREEEVSLRSHSPIAIQAWPQRKIYLSTQPHMTQSLTSYTEQRNYNTSTTINDLKTARSSTQQTKRVHKPLTHRLSFAKSYTNQISAINCHNSDRGYRIPVSHRRHVIKEPVNGTDTQVTTIPAHISDLNKSSTKVSGQDNNSTSNQLHTSLPSKQN</sequence>
<feature type="region of interest" description="Disordered" evidence="1">
    <location>
        <begin position="129"/>
        <end position="160"/>
    </location>
</feature>
<name>H2Y3U0_CIOIN</name>
<dbReference type="InParanoid" id="H2Y3U0"/>
<reference evidence="3" key="1">
    <citation type="journal article" date="2002" name="Science">
        <title>The draft genome of Ciona intestinalis: insights into chordate and vertebrate origins.</title>
        <authorList>
            <person name="Dehal P."/>
            <person name="Satou Y."/>
            <person name="Campbell R.K."/>
            <person name="Chapman J."/>
            <person name="Degnan B."/>
            <person name="De Tomaso A."/>
            <person name="Davidson B."/>
            <person name="Di Gregorio A."/>
            <person name="Gelpke M."/>
            <person name="Goodstein D.M."/>
            <person name="Harafuji N."/>
            <person name="Hastings K.E."/>
            <person name="Ho I."/>
            <person name="Hotta K."/>
            <person name="Huang W."/>
            <person name="Kawashima T."/>
            <person name="Lemaire P."/>
            <person name="Martinez D."/>
            <person name="Meinertzhagen I.A."/>
            <person name="Necula S."/>
            <person name="Nonaka M."/>
            <person name="Putnam N."/>
            <person name="Rash S."/>
            <person name="Saiga H."/>
            <person name="Satake M."/>
            <person name="Terry A."/>
            <person name="Yamada L."/>
            <person name="Wang H.G."/>
            <person name="Awazu S."/>
            <person name="Azumi K."/>
            <person name="Boore J."/>
            <person name="Branno M."/>
            <person name="Chin-Bow S."/>
            <person name="DeSantis R."/>
            <person name="Doyle S."/>
            <person name="Francino P."/>
            <person name="Keys D.N."/>
            <person name="Haga S."/>
            <person name="Hayashi H."/>
            <person name="Hino K."/>
            <person name="Imai K.S."/>
            <person name="Inaba K."/>
            <person name="Kano S."/>
            <person name="Kobayashi K."/>
            <person name="Kobayashi M."/>
            <person name="Lee B.I."/>
            <person name="Makabe K.W."/>
            <person name="Manohar C."/>
            <person name="Matassi G."/>
            <person name="Medina M."/>
            <person name="Mochizuki Y."/>
            <person name="Mount S."/>
            <person name="Morishita T."/>
            <person name="Miura S."/>
            <person name="Nakayama A."/>
            <person name="Nishizaka S."/>
            <person name="Nomoto H."/>
            <person name="Ohta F."/>
            <person name="Oishi K."/>
            <person name="Rigoutsos I."/>
            <person name="Sano M."/>
            <person name="Sasaki A."/>
            <person name="Sasakura Y."/>
            <person name="Shoguchi E."/>
            <person name="Shin-i T."/>
            <person name="Spagnuolo A."/>
            <person name="Stainier D."/>
            <person name="Suzuki M.M."/>
            <person name="Tassy O."/>
            <person name="Takatori N."/>
            <person name="Tokuoka M."/>
            <person name="Yagi K."/>
            <person name="Yoshizaki F."/>
            <person name="Wada S."/>
            <person name="Zhang C."/>
            <person name="Hyatt P.D."/>
            <person name="Larimer F."/>
            <person name="Detter C."/>
            <person name="Doggett N."/>
            <person name="Glavina T."/>
            <person name="Hawkins T."/>
            <person name="Richardson P."/>
            <person name="Lucas S."/>
            <person name="Kohara Y."/>
            <person name="Levine M."/>
            <person name="Satoh N."/>
            <person name="Rokhsar D.S."/>
        </authorList>
    </citation>
    <scope>NUCLEOTIDE SEQUENCE [LARGE SCALE GENOMIC DNA]</scope>
</reference>
<reference evidence="2" key="2">
    <citation type="journal article" date="2008" name="Genome Biol.">
        <title>Improved genome assembly and evidence-based global gene model set for the chordate Ciona intestinalis: new insight into intron and operon populations.</title>
        <authorList>
            <person name="Satou Y."/>
            <person name="Mineta K."/>
            <person name="Ogasawara M."/>
            <person name="Sasakura Y."/>
            <person name="Shoguchi E."/>
            <person name="Ueno K."/>
            <person name="Yamada L."/>
            <person name="Matsumoto J."/>
            <person name="Wasserscheid J."/>
            <person name="Dewar K."/>
            <person name="Wiley G.B."/>
            <person name="Macmil S.L."/>
            <person name="Roe B.A."/>
            <person name="Zeller R.W."/>
            <person name="Hastings K.E."/>
            <person name="Lemaire P."/>
            <person name="Lindquist E."/>
            <person name="Endo T."/>
            <person name="Hotta K."/>
            <person name="Inaba K."/>
        </authorList>
    </citation>
    <scope>NUCLEOTIDE SEQUENCE [LARGE SCALE GENOMIC DNA]</scope>
    <source>
        <strain evidence="2">wild type</strain>
    </source>
</reference>
<reference evidence="2" key="3">
    <citation type="submission" date="2025-08" db="UniProtKB">
        <authorList>
            <consortium name="Ensembl"/>
        </authorList>
    </citation>
    <scope>IDENTIFICATION</scope>
</reference>
<dbReference type="Proteomes" id="UP000008144">
    <property type="component" value="Chromosome 9"/>
</dbReference>
<evidence type="ECO:0000313" key="2">
    <source>
        <dbReference type="Ensembl" id="ENSCINP00000036576.1"/>
    </source>
</evidence>
<dbReference type="EMBL" id="EAAA01002915">
    <property type="status" value="NOT_ANNOTATED_CDS"/>
    <property type="molecule type" value="Genomic_DNA"/>
</dbReference>